<proteinExistence type="predicted"/>
<feature type="compositionally biased region" description="Low complexity" evidence="1">
    <location>
        <begin position="118"/>
        <end position="132"/>
    </location>
</feature>
<dbReference type="Proteomes" id="UP000655044">
    <property type="component" value="Unassembled WGS sequence"/>
</dbReference>
<evidence type="ECO:0000313" key="3">
    <source>
        <dbReference type="Proteomes" id="UP000655044"/>
    </source>
</evidence>
<dbReference type="RefSeq" id="WP_189244088.1">
    <property type="nucleotide sequence ID" value="NZ_BMQP01000077.1"/>
</dbReference>
<organism evidence="2 3">
    <name type="scientific">Planobispora rosea</name>
    <dbReference type="NCBI Taxonomy" id="35762"/>
    <lineage>
        <taxon>Bacteria</taxon>
        <taxon>Bacillati</taxon>
        <taxon>Actinomycetota</taxon>
        <taxon>Actinomycetes</taxon>
        <taxon>Streptosporangiales</taxon>
        <taxon>Streptosporangiaceae</taxon>
        <taxon>Planobispora</taxon>
    </lineage>
</organism>
<accession>A0A8J3SGM5</accession>
<evidence type="ECO:0000313" key="2">
    <source>
        <dbReference type="EMBL" id="GIH89338.1"/>
    </source>
</evidence>
<feature type="region of interest" description="Disordered" evidence="1">
    <location>
        <begin position="59"/>
        <end position="168"/>
    </location>
</feature>
<keyword evidence="3" id="KW-1185">Reference proteome</keyword>
<comment type="caution">
    <text evidence="2">The sequence shown here is derived from an EMBL/GenBank/DDBJ whole genome shotgun (WGS) entry which is preliminary data.</text>
</comment>
<gene>
    <name evidence="2" type="ORF">Pro02_77460</name>
</gene>
<reference evidence="2" key="1">
    <citation type="submission" date="2021-01" db="EMBL/GenBank/DDBJ databases">
        <title>Whole genome shotgun sequence of Planobispora rosea NBRC 15558.</title>
        <authorList>
            <person name="Komaki H."/>
            <person name="Tamura T."/>
        </authorList>
    </citation>
    <scope>NUCLEOTIDE SEQUENCE</scope>
    <source>
        <strain evidence="2">NBRC 15558</strain>
    </source>
</reference>
<feature type="compositionally biased region" description="Low complexity" evidence="1">
    <location>
        <begin position="83"/>
        <end position="96"/>
    </location>
</feature>
<sequence length="198" mass="20954">MSDPFTDPHEDLPPGIEWRKAAPFIVAVLVASGVGIWLSGSPLERPELPDIPAAIASAAPAPTRFDPVIPRTSTPTPAPSPAPASKSPHKAATASPTPKRDHPPARLSQPPQAVSGLRPPALRPARPAAPKASRPDRAKSAPARPRRPRSRPPVRDSAPIPRGTSMADAMHNRCDALFPAGDLRRSACHAYVRQQTGQ</sequence>
<name>A0A8J3SGM5_PLARO</name>
<evidence type="ECO:0000256" key="1">
    <source>
        <dbReference type="SAM" id="MobiDB-lite"/>
    </source>
</evidence>
<protein>
    <submittedName>
        <fullName evidence="2">Uncharacterized protein</fullName>
    </submittedName>
</protein>
<dbReference type="AlphaFoldDB" id="A0A8J3SGM5"/>
<dbReference type="EMBL" id="BOOI01000138">
    <property type="protein sequence ID" value="GIH89338.1"/>
    <property type="molecule type" value="Genomic_DNA"/>
</dbReference>